<keyword evidence="6 10" id="KW-0547">Nucleotide-binding</keyword>
<evidence type="ECO:0000256" key="12">
    <source>
        <dbReference type="RuleBase" id="RU003784"/>
    </source>
</evidence>
<dbReference type="InterPro" id="IPR018022">
    <property type="entry name" value="IPT"/>
</dbReference>
<keyword evidence="5 10" id="KW-0819">tRNA processing</keyword>
<feature type="binding site" evidence="10">
    <location>
        <begin position="7"/>
        <end position="14"/>
    </location>
    <ligand>
        <name>ATP</name>
        <dbReference type="ChEBI" id="CHEBI:30616"/>
    </ligand>
</feature>
<comment type="catalytic activity">
    <reaction evidence="9 10 11">
        <text>adenosine(37) in tRNA + dimethylallyl diphosphate = N(6)-dimethylallyladenosine(37) in tRNA + diphosphate</text>
        <dbReference type="Rhea" id="RHEA:26482"/>
        <dbReference type="Rhea" id="RHEA-COMP:10162"/>
        <dbReference type="Rhea" id="RHEA-COMP:10375"/>
        <dbReference type="ChEBI" id="CHEBI:33019"/>
        <dbReference type="ChEBI" id="CHEBI:57623"/>
        <dbReference type="ChEBI" id="CHEBI:74411"/>
        <dbReference type="ChEBI" id="CHEBI:74415"/>
        <dbReference type="EC" id="2.5.1.75"/>
    </reaction>
</comment>
<dbReference type="InterPro" id="IPR027417">
    <property type="entry name" value="P-loop_NTPase"/>
</dbReference>
<dbReference type="Gene3D" id="3.40.50.300">
    <property type="entry name" value="P-loop containing nucleotide triphosphate hydrolases"/>
    <property type="match status" value="1"/>
</dbReference>
<dbReference type="GO" id="GO:0005524">
    <property type="term" value="F:ATP binding"/>
    <property type="evidence" value="ECO:0007669"/>
    <property type="project" value="UniProtKB-UniRule"/>
</dbReference>
<protein>
    <recommendedName>
        <fullName evidence="10">tRNA dimethylallyltransferase</fullName>
        <ecNumber evidence="10">2.5.1.75</ecNumber>
    </recommendedName>
    <alternativeName>
        <fullName evidence="10">Dimethylallyl diphosphate:tRNA dimethylallyltransferase</fullName>
        <shortName evidence="10">DMAPP:tRNA dimethylallyltransferase</shortName>
        <shortName evidence="10">DMATase</shortName>
    </alternativeName>
    <alternativeName>
        <fullName evidence="10">Isopentenyl-diphosphate:tRNA isopentenyltransferase</fullName>
        <shortName evidence="10">IPP transferase</shortName>
        <shortName evidence="10">IPPT</shortName>
        <shortName evidence="10">IPTase</shortName>
    </alternativeName>
</protein>
<feature type="binding site" evidence="10">
    <location>
        <begin position="9"/>
        <end position="14"/>
    </location>
    <ligand>
        <name>substrate</name>
    </ligand>
</feature>
<comment type="function">
    <text evidence="2 10 12">Catalyzes the transfer of a dimethylallyl group onto the adenine at position 37 in tRNAs that read codons beginning with uridine, leading to the formation of N6-(dimethylallyl)adenosine (i(6)A).</text>
</comment>
<comment type="subunit">
    <text evidence="10">Monomer.</text>
</comment>
<evidence type="ECO:0000256" key="4">
    <source>
        <dbReference type="ARBA" id="ARBA00022679"/>
    </source>
</evidence>
<sequence>MVIVITGPTATGKSDLGIFLAKKLNGEIINADSTQVYEGMNIATNKIKDTEGVVHHLFDEKKLYEDYTVFDYQKDARRLIEDILSRGKIPILVGGTGLYINAALYDYQFSEKAHEKYEGVSNDELYKRLLEVDPETNIHLNNRVRVINALNYYLENNKPYSEKEKSSKLLYDTIFIGLTADRDILYYKINKRVDKMIQEGLLDEARNLYDLHIKTKAVMTPIGYKELFRYFDGEVSLDEAISDIKTHSRRYAKRQYTWFNNKMNLKWFKTNYEDFGQTENEVLGYVNKEIKERLNEND</sequence>
<comment type="cofactor">
    <cofactor evidence="1 10">
        <name>Mg(2+)</name>
        <dbReference type="ChEBI" id="CHEBI:18420"/>
    </cofactor>
</comment>
<dbReference type="Proteomes" id="UP000886786">
    <property type="component" value="Unassembled WGS sequence"/>
</dbReference>
<organism evidence="14 15">
    <name type="scientific">Candidatus Coprosoma intestinipullorum</name>
    <dbReference type="NCBI Taxonomy" id="2840752"/>
    <lineage>
        <taxon>Bacteria</taxon>
        <taxon>Bacillati</taxon>
        <taxon>Bacillota</taxon>
        <taxon>Bacillota incertae sedis</taxon>
        <taxon>Candidatus Coprosoma</taxon>
    </lineage>
</organism>
<comment type="similarity">
    <text evidence="3 10 13">Belongs to the IPP transferase family.</text>
</comment>
<dbReference type="GO" id="GO:0052381">
    <property type="term" value="F:tRNA dimethylallyltransferase activity"/>
    <property type="evidence" value="ECO:0007669"/>
    <property type="project" value="UniProtKB-UniRule"/>
</dbReference>
<feature type="site" description="Interaction with substrate tRNA" evidence="10">
    <location>
        <position position="96"/>
    </location>
</feature>
<evidence type="ECO:0000313" key="15">
    <source>
        <dbReference type="Proteomes" id="UP000886786"/>
    </source>
</evidence>
<evidence type="ECO:0000256" key="13">
    <source>
        <dbReference type="RuleBase" id="RU003785"/>
    </source>
</evidence>
<comment type="caution">
    <text evidence="10">Lacks conserved residue(s) required for the propagation of feature annotation.</text>
</comment>
<dbReference type="EMBL" id="DVFV01000099">
    <property type="protein sequence ID" value="HIQ91104.1"/>
    <property type="molecule type" value="Genomic_DNA"/>
</dbReference>
<evidence type="ECO:0000256" key="6">
    <source>
        <dbReference type="ARBA" id="ARBA00022741"/>
    </source>
</evidence>
<evidence type="ECO:0000256" key="10">
    <source>
        <dbReference type="HAMAP-Rule" id="MF_00185"/>
    </source>
</evidence>
<evidence type="ECO:0000256" key="1">
    <source>
        <dbReference type="ARBA" id="ARBA00001946"/>
    </source>
</evidence>
<dbReference type="GO" id="GO:0006400">
    <property type="term" value="P:tRNA modification"/>
    <property type="evidence" value="ECO:0007669"/>
    <property type="project" value="TreeGrafter"/>
</dbReference>
<dbReference type="PANTHER" id="PTHR11088">
    <property type="entry name" value="TRNA DIMETHYLALLYLTRANSFERASE"/>
    <property type="match status" value="1"/>
</dbReference>
<name>A0A9D0ZRQ0_9FIRM</name>
<evidence type="ECO:0000256" key="9">
    <source>
        <dbReference type="ARBA" id="ARBA00049563"/>
    </source>
</evidence>
<dbReference type="SUPFAM" id="SSF52540">
    <property type="entry name" value="P-loop containing nucleoside triphosphate hydrolases"/>
    <property type="match status" value="2"/>
</dbReference>
<dbReference type="NCBIfam" id="TIGR00174">
    <property type="entry name" value="miaA"/>
    <property type="match status" value="1"/>
</dbReference>
<evidence type="ECO:0000256" key="3">
    <source>
        <dbReference type="ARBA" id="ARBA00005842"/>
    </source>
</evidence>
<evidence type="ECO:0000256" key="5">
    <source>
        <dbReference type="ARBA" id="ARBA00022694"/>
    </source>
</evidence>
<dbReference type="PANTHER" id="PTHR11088:SF60">
    <property type="entry name" value="TRNA DIMETHYLALLYLTRANSFERASE"/>
    <property type="match status" value="1"/>
</dbReference>
<gene>
    <name evidence="10 14" type="primary">miaA</name>
    <name evidence="14" type="ORF">IAB27_05735</name>
</gene>
<evidence type="ECO:0000256" key="7">
    <source>
        <dbReference type="ARBA" id="ARBA00022840"/>
    </source>
</evidence>
<evidence type="ECO:0000256" key="2">
    <source>
        <dbReference type="ARBA" id="ARBA00003213"/>
    </source>
</evidence>
<reference evidence="14" key="2">
    <citation type="journal article" date="2021" name="PeerJ">
        <title>Extensive microbial diversity within the chicken gut microbiome revealed by metagenomics and culture.</title>
        <authorList>
            <person name="Gilroy R."/>
            <person name="Ravi A."/>
            <person name="Getino M."/>
            <person name="Pursley I."/>
            <person name="Horton D.L."/>
            <person name="Alikhan N.F."/>
            <person name="Baker D."/>
            <person name="Gharbi K."/>
            <person name="Hall N."/>
            <person name="Watson M."/>
            <person name="Adriaenssens E.M."/>
            <person name="Foster-Nyarko E."/>
            <person name="Jarju S."/>
            <person name="Secka A."/>
            <person name="Antonio M."/>
            <person name="Oren A."/>
            <person name="Chaudhuri R.R."/>
            <person name="La Ragione R."/>
            <person name="Hildebrand F."/>
            <person name="Pallen M.J."/>
        </authorList>
    </citation>
    <scope>NUCLEOTIDE SEQUENCE</scope>
    <source>
        <strain evidence="14">CHK147-3167</strain>
    </source>
</reference>
<feature type="region of interest" description="Interaction with substrate tRNA" evidence="10">
    <location>
        <begin position="32"/>
        <end position="35"/>
    </location>
</feature>
<dbReference type="Gene3D" id="1.10.20.140">
    <property type="match status" value="1"/>
</dbReference>
<proteinExistence type="inferred from homology"/>
<evidence type="ECO:0000256" key="11">
    <source>
        <dbReference type="RuleBase" id="RU003783"/>
    </source>
</evidence>
<dbReference type="Pfam" id="PF01715">
    <property type="entry name" value="IPPT"/>
    <property type="match status" value="1"/>
</dbReference>
<dbReference type="InterPro" id="IPR039657">
    <property type="entry name" value="Dimethylallyltransferase"/>
</dbReference>
<keyword evidence="4 10" id="KW-0808">Transferase</keyword>
<keyword evidence="8 10" id="KW-0460">Magnesium</keyword>
<evidence type="ECO:0000256" key="8">
    <source>
        <dbReference type="ARBA" id="ARBA00022842"/>
    </source>
</evidence>
<dbReference type="HAMAP" id="MF_00185">
    <property type="entry name" value="IPP_trans"/>
    <property type="match status" value="1"/>
</dbReference>
<dbReference type="EC" id="2.5.1.75" evidence="10"/>
<reference evidence="14" key="1">
    <citation type="submission" date="2020-10" db="EMBL/GenBank/DDBJ databases">
        <authorList>
            <person name="Gilroy R."/>
        </authorList>
    </citation>
    <scope>NUCLEOTIDE SEQUENCE</scope>
    <source>
        <strain evidence="14">CHK147-3167</strain>
    </source>
</reference>
<accession>A0A9D0ZRQ0</accession>
<keyword evidence="7 10" id="KW-0067">ATP-binding</keyword>
<comment type="caution">
    <text evidence="14">The sequence shown here is derived from an EMBL/GenBank/DDBJ whole genome shotgun (WGS) entry which is preliminary data.</text>
</comment>
<evidence type="ECO:0000313" key="14">
    <source>
        <dbReference type="EMBL" id="HIQ91104.1"/>
    </source>
</evidence>
<dbReference type="AlphaFoldDB" id="A0A9D0ZRQ0"/>